<comment type="pathway">
    <text evidence="1">Cofactor biosynthesis; tetrahydrofolate biosynthesis; 2-amino-4-hydroxy-6-hydroxymethyl-7,8-dihydropteridine diphosphate from 7,8-dihydroneopterin triphosphate: step 4/4.</text>
</comment>
<protein>
    <recommendedName>
        <fullName evidence="4">2-amino-4-hydroxy-6-hydroxymethyldihydropteridine pyrophosphokinase</fullName>
        <ecNumber evidence="3">2.7.6.3</ecNumber>
    </recommendedName>
    <alternativeName>
        <fullName evidence="11">6-hydroxymethyl-7,8-dihydropterin pyrophosphokinase</fullName>
    </alternativeName>
    <alternativeName>
        <fullName evidence="12">7,8-dihydro-6-hydroxymethylpterin-pyrophosphokinase</fullName>
    </alternativeName>
</protein>
<dbReference type="Gene3D" id="3.30.70.560">
    <property type="entry name" value="7,8-Dihydro-6-hydroxymethylpterin-pyrophosphokinase HPPK"/>
    <property type="match status" value="1"/>
</dbReference>
<evidence type="ECO:0000256" key="5">
    <source>
        <dbReference type="ARBA" id="ARBA00022679"/>
    </source>
</evidence>
<comment type="caution">
    <text evidence="14">The sequence shown here is derived from an EMBL/GenBank/DDBJ whole genome shotgun (WGS) entry which is preliminary data.</text>
</comment>
<dbReference type="GO" id="GO:0005524">
    <property type="term" value="F:ATP binding"/>
    <property type="evidence" value="ECO:0007669"/>
    <property type="project" value="UniProtKB-KW"/>
</dbReference>
<dbReference type="PANTHER" id="PTHR43071:SF1">
    <property type="entry name" value="2-AMINO-4-HYDROXY-6-HYDROXYMETHYLDIHYDROPTERIDINE PYROPHOSPHOKINASE"/>
    <property type="match status" value="1"/>
</dbReference>
<dbReference type="NCBIfam" id="TIGR01498">
    <property type="entry name" value="folK"/>
    <property type="match status" value="1"/>
</dbReference>
<accession>A0AAW5N6I4</accession>
<dbReference type="GO" id="GO:0046656">
    <property type="term" value="P:folic acid biosynthetic process"/>
    <property type="evidence" value="ECO:0007669"/>
    <property type="project" value="UniProtKB-KW"/>
</dbReference>
<dbReference type="AlphaFoldDB" id="A0AAW5N6I4"/>
<dbReference type="GO" id="GO:0003848">
    <property type="term" value="F:2-amino-4-hydroxy-6-hydroxymethyldihydropteridine diphosphokinase activity"/>
    <property type="evidence" value="ECO:0007669"/>
    <property type="project" value="UniProtKB-EC"/>
</dbReference>
<dbReference type="InterPro" id="IPR000550">
    <property type="entry name" value="Hppk"/>
</dbReference>
<dbReference type="Pfam" id="PF01288">
    <property type="entry name" value="HPPK"/>
    <property type="match status" value="1"/>
</dbReference>
<comment type="function">
    <text evidence="10">Catalyzes the transfer of pyrophosphate from adenosine triphosphate (ATP) to 6-hydroxymethyl-7,8-dihydropterin, an enzymatic step in folate biosynthesis pathway.</text>
</comment>
<dbReference type="RefSeq" id="WP_235301374.1">
    <property type="nucleotide sequence ID" value="NZ_CALULB010000017.1"/>
</dbReference>
<evidence type="ECO:0000256" key="10">
    <source>
        <dbReference type="ARBA" id="ARBA00029409"/>
    </source>
</evidence>
<evidence type="ECO:0000313" key="14">
    <source>
        <dbReference type="EMBL" id="MCR8874181.1"/>
    </source>
</evidence>
<keyword evidence="15" id="KW-1185">Reference proteome</keyword>
<evidence type="ECO:0000256" key="3">
    <source>
        <dbReference type="ARBA" id="ARBA00013253"/>
    </source>
</evidence>
<evidence type="ECO:0000256" key="12">
    <source>
        <dbReference type="ARBA" id="ARBA00033413"/>
    </source>
</evidence>
<comment type="similarity">
    <text evidence="2">Belongs to the HPPK family.</text>
</comment>
<evidence type="ECO:0000256" key="6">
    <source>
        <dbReference type="ARBA" id="ARBA00022741"/>
    </source>
</evidence>
<dbReference type="EC" id="2.7.6.3" evidence="3"/>
<organism evidence="14 15">
    <name type="scientific">Phocaeicola barnesiae</name>
    <dbReference type="NCBI Taxonomy" id="376804"/>
    <lineage>
        <taxon>Bacteria</taxon>
        <taxon>Pseudomonadati</taxon>
        <taxon>Bacteroidota</taxon>
        <taxon>Bacteroidia</taxon>
        <taxon>Bacteroidales</taxon>
        <taxon>Bacteroidaceae</taxon>
        <taxon>Phocaeicola</taxon>
    </lineage>
</organism>
<dbReference type="SUPFAM" id="SSF55083">
    <property type="entry name" value="6-hydroxymethyl-7,8-dihydropterin pyrophosphokinase, HPPK"/>
    <property type="match status" value="1"/>
</dbReference>
<keyword evidence="6" id="KW-0547">Nucleotide-binding</keyword>
<evidence type="ECO:0000256" key="11">
    <source>
        <dbReference type="ARBA" id="ARBA00029766"/>
    </source>
</evidence>
<evidence type="ECO:0000256" key="2">
    <source>
        <dbReference type="ARBA" id="ARBA00005810"/>
    </source>
</evidence>
<sequence>MANVYLGLGTNLGNKTENLCTAVDKINEKIGEVTSLSSFFETAPWGFQSDNSFLNAALCVRTSLSPQEVLSLTQDIERSLGRLHKSVNRIYSDRIIDIDLLLYDDLVLSDDNLVLPHPLMAERSFVLLPLAEIAADVIHPLLHRTIGQLASELSTQQKK</sequence>
<keyword evidence="7" id="KW-0418">Kinase</keyword>
<dbReference type="InterPro" id="IPR035907">
    <property type="entry name" value="Hppk_sf"/>
</dbReference>
<evidence type="ECO:0000256" key="7">
    <source>
        <dbReference type="ARBA" id="ARBA00022777"/>
    </source>
</evidence>
<gene>
    <name evidence="14" type="primary">folK</name>
    <name evidence="14" type="ORF">NW209_09170</name>
</gene>
<dbReference type="CDD" id="cd00483">
    <property type="entry name" value="HPPK"/>
    <property type="match status" value="1"/>
</dbReference>
<feature type="domain" description="7,8-dihydro-6-hydroxymethylpterin-pyrophosphokinase" evidence="13">
    <location>
        <begin position="5"/>
        <end position="134"/>
    </location>
</feature>
<dbReference type="Proteomes" id="UP001204579">
    <property type="component" value="Unassembled WGS sequence"/>
</dbReference>
<proteinExistence type="inferred from homology"/>
<dbReference type="EMBL" id="JANRHJ010000009">
    <property type="protein sequence ID" value="MCR8874181.1"/>
    <property type="molecule type" value="Genomic_DNA"/>
</dbReference>
<evidence type="ECO:0000313" key="15">
    <source>
        <dbReference type="Proteomes" id="UP001204579"/>
    </source>
</evidence>
<evidence type="ECO:0000256" key="9">
    <source>
        <dbReference type="ARBA" id="ARBA00022909"/>
    </source>
</evidence>
<dbReference type="PANTHER" id="PTHR43071">
    <property type="entry name" value="2-AMINO-4-HYDROXY-6-HYDROXYMETHYLDIHYDROPTERIDINE PYROPHOSPHOKINASE"/>
    <property type="match status" value="1"/>
</dbReference>
<keyword evidence="9" id="KW-0289">Folate biosynthesis</keyword>
<name>A0AAW5N6I4_9BACT</name>
<evidence type="ECO:0000256" key="4">
    <source>
        <dbReference type="ARBA" id="ARBA00016218"/>
    </source>
</evidence>
<keyword evidence="8" id="KW-0067">ATP-binding</keyword>
<keyword evidence="5 14" id="KW-0808">Transferase</keyword>
<evidence type="ECO:0000256" key="1">
    <source>
        <dbReference type="ARBA" id="ARBA00005051"/>
    </source>
</evidence>
<evidence type="ECO:0000256" key="8">
    <source>
        <dbReference type="ARBA" id="ARBA00022840"/>
    </source>
</evidence>
<evidence type="ECO:0000259" key="13">
    <source>
        <dbReference type="Pfam" id="PF01288"/>
    </source>
</evidence>
<dbReference type="GO" id="GO:0016301">
    <property type="term" value="F:kinase activity"/>
    <property type="evidence" value="ECO:0007669"/>
    <property type="project" value="UniProtKB-KW"/>
</dbReference>
<reference evidence="14 15" key="1">
    <citation type="submission" date="2022-08" db="EMBL/GenBank/DDBJ databases">
        <authorList>
            <person name="Zeman M."/>
            <person name="Kubasova T."/>
        </authorList>
    </citation>
    <scope>NUCLEOTIDE SEQUENCE [LARGE SCALE GENOMIC DNA]</scope>
    <source>
        <strain evidence="14 15">ET62</strain>
    </source>
</reference>